<dbReference type="Pfam" id="PF22725">
    <property type="entry name" value="GFO_IDH_MocA_C3"/>
    <property type="match status" value="1"/>
</dbReference>
<protein>
    <submittedName>
        <fullName evidence="3">Oxidoreductase</fullName>
    </submittedName>
</protein>
<accession>A0A2G6KI82</accession>
<reference evidence="3 4" key="1">
    <citation type="submission" date="2017-10" db="EMBL/GenBank/DDBJ databases">
        <title>Novel microbial diversity and functional potential in the marine mammal oral microbiome.</title>
        <authorList>
            <person name="Dudek N.K."/>
            <person name="Sun C.L."/>
            <person name="Burstein D."/>
            <person name="Kantor R.S."/>
            <person name="Aliaga Goltsman D.S."/>
            <person name="Bik E.M."/>
            <person name="Thomas B.C."/>
            <person name="Banfield J.F."/>
            <person name="Relman D.A."/>
        </authorList>
    </citation>
    <scope>NUCLEOTIDE SEQUENCE [LARGE SCALE GENOMIC DNA]</scope>
    <source>
        <strain evidence="3">DOLJORAL78_47_16</strain>
    </source>
</reference>
<evidence type="ECO:0000313" key="4">
    <source>
        <dbReference type="Proteomes" id="UP000230821"/>
    </source>
</evidence>
<dbReference type="SUPFAM" id="SSF55347">
    <property type="entry name" value="Glyceraldehyde-3-phosphate dehydrogenase-like, C-terminal domain"/>
    <property type="match status" value="1"/>
</dbReference>
<proteinExistence type="predicted"/>
<dbReference type="PANTHER" id="PTHR43818:SF5">
    <property type="entry name" value="OXIDOREDUCTASE FAMILY PROTEIN"/>
    <property type="match status" value="1"/>
</dbReference>
<dbReference type="InterPro" id="IPR055170">
    <property type="entry name" value="GFO_IDH_MocA-like_dom"/>
</dbReference>
<feature type="domain" description="Gfo/Idh/MocA-like oxidoreductase N-terminal" evidence="1">
    <location>
        <begin position="30"/>
        <end position="136"/>
    </location>
</feature>
<dbReference type="Pfam" id="PF01408">
    <property type="entry name" value="GFO_IDH_MocA"/>
    <property type="match status" value="1"/>
</dbReference>
<evidence type="ECO:0000313" key="3">
    <source>
        <dbReference type="EMBL" id="PIE35371.1"/>
    </source>
</evidence>
<dbReference type="PANTHER" id="PTHR43818">
    <property type="entry name" value="BCDNA.GH03377"/>
    <property type="match status" value="1"/>
</dbReference>
<evidence type="ECO:0000259" key="2">
    <source>
        <dbReference type="Pfam" id="PF22725"/>
    </source>
</evidence>
<sequence length="362" mass="41077">MPQSFIIGWIRLKNSLKYNWVKEGNMSEKLKFGIVGLGKMGRVRAKTLFENKETVLIAGTDPNPPGEGFKNMQYLPDYHAVIHSDIDAVFVCTPNRFIPDVTVAALDAGKHVFCEKPPGRNMQDIERILEAEKRNPGLILKIGFNHRYHFGIMEAKKIVESGKYGKILWMRGVYGKAELSGNPNEWREDPAMSGGGILLDQGIHMLDLFRHFKGEFTEIKSMCTTAFWDMPMEDNAFALLRTDDGCIAMLHSSFTQWKHRFTLEIFMEDGYVIVDGMPSTSRSYRDEWIIQGRKHTGYAIGNPPEQSTFCNTDPSWELELQEFLDGTLRGRPIQHGTSRDAYETMGLVFGIYAADKSFTPIG</sequence>
<dbReference type="GO" id="GO:0000166">
    <property type="term" value="F:nucleotide binding"/>
    <property type="evidence" value="ECO:0007669"/>
    <property type="project" value="InterPro"/>
</dbReference>
<dbReference type="AlphaFoldDB" id="A0A2G6KI82"/>
<gene>
    <name evidence="3" type="ORF">CSA56_04400</name>
</gene>
<dbReference type="SUPFAM" id="SSF51735">
    <property type="entry name" value="NAD(P)-binding Rossmann-fold domains"/>
    <property type="match status" value="1"/>
</dbReference>
<feature type="domain" description="GFO/IDH/MocA-like oxidoreductase" evidence="2">
    <location>
        <begin position="153"/>
        <end position="272"/>
    </location>
</feature>
<name>A0A2G6KI82_9BACT</name>
<dbReference type="InterPro" id="IPR036291">
    <property type="entry name" value="NAD(P)-bd_dom_sf"/>
</dbReference>
<dbReference type="Proteomes" id="UP000230821">
    <property type="component" value="Unassembled WGS sequence"/>
</dbReference>
<dbReference type="InterPro" id="IPR000683">
    <property type="entry name" value="Gfo/Idh/MocA-like_OxRdtase_N"/>
</dbReference>
<dbReference type="EMBL" id="PDSK01000045">
    <property type="protein sequence ID" value="PIE35371.1"/>
    <property type="molecule type" value="Genomic_DNA"/>
</dbReference>
<dbReference type="Gene3D" id="3.30.360.10">
    <property type="entry name" value="Dihydrodipicolinate Reductase, domain 2"/>
    <property type="match status" value="1"/>
</dbReference>
<dbReference type="Gene3D" id="3.40.50.720">
    <property type="entry name" value="NAD(P)-binding Rossmann-like Domain"/>
    <property type="match status" value="1"/>
</dbReference>
<evidence type="ECO:0000259" key="1">
    <source>
        <dbReference type="Pfam" id="PF01408"/>
    </source>
</evidence>
<dbReference type="InterPro" id="IPR050463">
    <property type="entry name" value="Gfo/Idh/MocA_oxidrdct_glycsds"/>
</dbReference>
<organism evidence="3 4">
    <name type="scientific">candidate division KSB3 bacterium</name>
    <dbReference type="NCBI Taxonomy" id="2044937"/>
    <lineage>
        <taxon>Bacteria</taxon>
        <taxon>candidate division KSB3</taxon>
    </lineage>
</organism>
<comment type="caution">
    <text evidence="3">The sequence shown here is derived from an EMBL/GenBank/DDBJ whole genome shotgun (WGS) entry which is preliminary data.</text>
</comment>